<dbReference type="Pfam" id="PF06585">
    <property type="entry name" value="JHBP"/>
    <property type="match status" value="1"/>
</dbReference>
<dbReference type="GO" id="GO:0007623">
    <property type="term" value="P:circadian rhythm"/>
    <property type="evidence" value="ECO:0007669"/>
    <property type="project" value="UniProtKB-ARBA"/>
</dbReference>
<keyword evidence="2" id="KW-0090">Biological rhythms</keyword>
<dbReference type="InterPro" id="IPR038606">
    <property type="entry name" value="To_sf"/>
</dbReference>
<proteinExistence type="inferred from homology"/>
<reference evidence="5" key="1">
    <citation type="submission" date="2021-05" db="EMBL/GenBank/DDBJ databases">
        <authorList>
            <person name="Alioto T."/>
            <person name="Alioto T."/>
            <person name="Gomez Garrido J."/>
        </authorList>
    </citation>
    <scope>NUCLEOTIDE SEQUENCE</scope>
</reference>
<dbReference type="AlphaFoldDB" id="A0A8D8LL64"/>
<dbReference type="EMBL" id="HBUF01186850">
    <property type="protein sequence ID" value="CAG6656987.1"/>
    <property type="molecule type" value="Transcribed_RNA"/>
</dbReference>
<evidence type="ECO:0000256" key="3">
    <source>
        <dbReference type="ARBA" id="ARBA00060902"/>
    </source>
</evidence>
<sequence length="282" mass="31754">MSLLQFNTSSWKMFSSTILQSVLLVAILFVASTSPATVPGTTKAGKPVDRTGKQYNRYYLHQCHKDDPQVNECLIESANTLLKNFQRGIPELGVTNVEPIVIDEIHLALGSGPNGYRATFKEVTAYGVSNMTVIGARSDLSSNQFQFTFHVPKISIRAHYRSSGVLIMVPATGGGEYWGEYDDCKAKVYLKASEYSRSDGRRYLRTEDLKMDFTVKNLKMGIEKVHNGNQILEAALNLFINSNSQELLKEMKPDIKKKLLVQMKTFLDDHLFAQIPYDEWVV</sequence>
<evidence type="ECO:0000256" key="2">
    <source>
        <dbReference type="ARBA" id="ARBA00023108"/>
    </source>
</evidence>
<dbReference type="SMART" id="SM00700">
    <property type="entry name" value="JHBP"/>
    <property type="match status" value="1"/>
</dbReference>
<protein>
    <submittedName>
        <fullName evidence="5">Circadian clock-controlled protein</fullName>
    </submittedName>
</protein>
<comment type="similarity">
    <text evidence="3">Belongs to the TO family.</text>
</comment>
<evidence type="ECO:0000256" key="1">
    <source>
        <dbReference type="ARBA" id="ARBA00022729"/>
    </source>
</evidence>
<dbReference type="PANTHER" id="PTHR11008:SF31">
    <property type="entry name" value="PROTEIN TAKEOUT-LIKE PROTEIN"/>
    <property type="match status" value="1"/>
</dbReference>
<dbReference type="Gene3D" id="3.15.10.30">
    <property type="entry name" value="Haemolymph juvenile hormone binding protein"/>
    <property type="match status" value="1"/>
</dbReference>
<dbReference type="PANTHER" id="PTHR11008">
    <property type="entry name" value="PROTEIN TAKEOUT-LIKE PROTEIN"/>
    <property type="match status" value="1"/>
</dbReference>
<dbReference type="InterPro" id="IPR010562">
    <property type="entry name" value="Haemolymph_juvenile_hormone-bd"/>
</dbReference>
<evidence type="ECO:0000313" key="5">
    <source>
        <dbReference type="EMBL" id="CAG6611156.1"/>
    </source>
</evidence>
<dbReference type="EMBL" id="HBUF01186848">
    <property type="protein sequence ID" value="CAG6656985.1"/>
    <property type="molecule type" value="Transcribed_RNA"/>
</dbReference>
<accession>A0A8D8LL64</accession>
<name>A0A8D8LL64_9HEMI</name>
<evidence type="ECO:0000256" key="4">
    <source>
        <dbReference type="SAM" id="SignalP"/>
    </source>
</evidence>
<dbReference type="EMBL" id="HBUF01186849">
    <property type="protein sequence ID" value="CAG6656986.1"/>
    <property type="molecule type" value="Transcribed_RNA"/>
</dbReference>
<dbReference type="EMBL" id="HBUF01375987">
    <property type="protein sequence ID" value="CAG6728310.1"/>
    <property type="molecule type" value="Transcribed_RNA"/>
</dbReference>
<dbReference type="FunFam" id="3.15.10.30:FF:000001">
    <property type="entry name" value="Takeout-like protein 1"/>
    <property type="match status" value="1"/>
</dbReference>
<keyword evidence="1 4" id="KW-0732">Signal</keyword>
<dbReference type="GO" id="GO:0005615">
    <property type="term" value="C:extracellular space"/>
    <property type="evidence" value="ECO:0007669"/>
    <property type="project" value="TreeGrafter"/>
</dbReference>
<dbReference type="EMBL" id="HBUF01020883">
    <property type="protein sequence ID" value="CAG6611157.1"/>
    <property type="molecule type" value="Transcribed_RNA"/>
</dbReference>
<feature type="chain" id="PRO_5036261361" evidence="4">
    <location>
        <begin position="34"/>
        <end position="282"/>
    </location>
</feature>
<organism evidence="5">
    <name type="scientific">Cacopsylla melanoneura</name>
    <dbReference type="NCBI Taxonomy" id="428564"/>
    <lineage>
        <taxon>Eukaryota</taxon>
        <taxon>Metazoa</taxon>
        <taxon>Ecdysozoa</taxon>
        <taxon>Arthropoda</taxon>
        <taxon>Hexapoda</taxon>
        <taxon>Insecta</taxon>
        <taxon>Pterygota</taxon>
        <taxon>Neoptera</taxon>
        <taxon>Paraneoptera</taxon>
        <taxon>Hemiptera</taxon>
        <taxon>Sternorrhyncha</taxon>
        <taxon>Psylloidea</taxon>
        <taxon>Psyllidae</taxon>
        <taxon>Psyllinae</taxon>
        <taxon>Cacopsylla</taxon>
    </lineage>
</organism>
<feature type="signal peptide" evidence="4">
    <location>
        <begin position="1"/>
        <end position="33"/>
    </location>
</feature>
<dbReference type="EMBL" id="HBUF01186847">
    <property type="protein sequence ID" value="CAG6656984.1"/>
    <property type="molecule type" value="Transcribed_RNA"/>
</dbReference>
<dbReference type="EMBL" id="HBUF01375986">
    <property type="protein sequence ID" value="CAG6728309.1"/>
    <property type="molecule type" value="Transcribed_RNA"/>
</dbReference>
<dbReference type="EMBL" id="HBUF01020884">
    <property type="protein sequence ID" value="CAG6611158.1"/>
    <property type="molecule type" value="Transcribed_RNA"/>
</dbReference>
<dbReference type="EMBL" id="HBUF01020882">
    <property type="protein sequence ID" value="CAG6611156.1"/>
    <property type="molecule type" value="Transcribed_RNA"/>
</dbReference>